<accession>A0A212JM59</accession>
<dbReference type="InterPro" id="IPR001647">
    <property type="entry name" value="HTH_TetR"/>
</dbReference>
<sequence length="197" mass="22792">MDTKDLVFTEAFKLFSKKPYDQVTYTDLEKATGLSRGAILYHIKNKKNLFGIVVSEFILKKSSIPELSFENGDSLKNFIDRFLENSRLEKKYLKKRGIENINLSMLNLSSQAFYYCPVMTERYSEWMRSQLSTWTKIVRIAIDKGEIRNDMSADLIASLFHNVYFGLAYSGSALPNGYDLEVLETEFKTIYSFISCK</sequence>
<feature type="domain" description="HTH tetR-type" evidence="3">
    <location>
        <begin position="1"/>
        <end position="61"/>
    </location>
</feature>
<protein>
    <submittedName>
        <fullName evidence="4">Transcriptional regulator, TetR family</fullName>
    </submittedName>
</protein>
<dbReference type="AlphaFoldDB" id="A0A212JM59"/>
<evidence type="ECO:0000259" key="3">
    <source>
        <dbReference type="PROSITE" id="PS50977"/>
    </source>
</evidence>
<dbReference type="InterPro" id="IPR036271">
    <property type="entry name" value="Tet_transcr_reg_TetR-rel_C_sf"/>
</dbReference>
<dbReference type="InterPro" id="IPR009057">
    <property type="entry name" value="Homeodomain-like_sf"/>
</dbReference>
<dbReference type="Gene3D" id="1.10.357.10">
    <property type="entry name" value="Tetracycline Repressor, domain 2"/>
    <property type="match status" value="1"/>
</dbReference>
<dbReference type="SUPFAM" id="SSF46689">
    <property type="entry name" value="Homeodomain-like"/>
    <property type="match status" value="1"/>
</dbReference>
<dbReference type="PROSITE" id="PS50977">
    <property type="entry name" value="HTH_TETR_2"/>
    <property type="match status" value="1"/>
</dbReference>
<dbReference type="GO" id="GO:0003677">
    <property type="term" value="F:DNA binding"/>
    <property type="evidence" value="ECO:0007669"/>
    <property type="project" value="UniProtKB-UniRule"/>
</dbReference>
<evidence type="ECO:0000256" key="2">
    <source>
        <dbReference type="PROSITE-ProRule" id="PRU00335"/>
    </source>
</evidence>
<evidence type="ECO:0000313" key="4">
    <source>
        <dbReference type="EMBL" id="SBW00501.1"/>
    </source>
</evidence>
<evidence type="ECO:0000256" key="1">
    <source>
        <dbReference type="ARBA" id="ARBA00023125"/>
    </source>
</evidence>
<organism evidence="4">
    <name type="scientific">uncultured Dysgonomonas sp</name>
    <dbReference type="NCBI Taxonomy" id="206096"/>
    <lineage>
        <taxon>Bacteria</taxon>
        <taxon>Pseudomonadati</taxon>
        <taxon>Bacteroidota</taxon>
        <taxon>Bacteroidia</taxon>
        <taxon>Bacteroidales</taxon>
        <taxon>Dysgonomonadaceae</taxon>
        <taxon>Dysgonomonas</taxon>
        <taxon>environmental samples</taxon>
    </lineage>
</organism>
<dbReference type="Gene3D" id="1.10.10.60">
    <property type="entry name" value="Homeodomain-like"/>
    <property type="match status" value="1"/>
</dbReference>
<dbReference type="EMBL" id="FLUM01000002">
    <property type="protein sequence ID" value="SBW00501.1"/>
    <property type="molecule type" value="Genomic_DNA"/>
</dbReference>
<dbReference type="RefSeq" id="WP_291031351.1">
    <property type="nucleotide sequence ID" value="NZ_CALESN010000019.1"/>
</dbReference>
<name>A0A212JM59_9BACT</name>
<dbReference type="Pfam" id="PF00440">
    <property type="entry name" value="TetR_N"/>
    <property type="match status" value="1"/>
</dbReference>
<gene>
    <name evidence="4" type="ORF">KL86DYS1_20209</name>
</gene>
<feature type="DNA-binding region" description="H-T-H motif" evidence="2">
    <location>
        <begin position="24"/>
        <end position="43"/>
    </location>
</feature>
<proteinExistence type="predicted"/>
<reference evidence="4" key="1">
    <citation type="submission" date="2016-04" db="EMBL/GenBank/DDBJ databases">
        <authorList>
            <person name="Evans L.H."/>
            <person name="Alamgir A."/>
            <person name="Owens N."/>
            <person name="Weber N.D."/>
            <person name="Virtaneva K."/>
            <person name="Barbian K."/>
            <person name="Babar A."/>
            <person name="Rosenke K."/>
        </authorList>
    </citation>
    <scope>NUCLEOTIDE SEQUENCE</scope>
    <source>
        <strain evidence="4">86-1</strain>
    </source>
</reference>
<dbReference type="SUPFAM" id="SSF48498">
    <property type="entry name" value="Tetracyclin repressor-like, C-terminal domain"/>
    <property type="match status" value="1"/>
</dbReference>
<keyword evidence="1 2" id="KW-0238">DNA-binding</keyword>